<proteinExistence type="predicted"/>
<organism evidence="2 3">
    <name type="scientific">Bdellovibrio bacteriovorus</name>
    <dbReference type="NCBI Taxonomy" id="959"/>
    <lineage>
        <taxon>Bacteria</taxon>
        <taxon>Pseudomonadati</taxon>
        <taxon>Bdellovibrionota</taxon>
        <taxon>Bdellovibrionia</taxon>
        <taxon>Bdellovibrionales</taxon>
        <taxon>Pseudobdellovibrionaceae</taxon>
        <taxon>Bdellovibrio</taxon>
    </lineage>
</organism>
<dbReference type="EMBL" id="CP020946">
    <property type="protein sequence ID" value="ASD62595.1"/>
    <property type="molecule type" value="Genomic_DNA"/>
</dbReference>
<dbReference type="AlphaFoldDB" id="A0A1Z3N543"/>
<dbReference type="Pfam" id="PF07969">
    <property type="entry name" value="Amidohydro_3"/>
    <property type="match status" value="1"/>
</dbReference>
<gene>
    <name evidence="2" type="ORF">B9G79_02915</name>
</gene>
<dbReference type="Gene3D" id="3.20.20.140">
    <property type="entry name" value="Metal-dependent hydrolases"/>
    <property type="match status" value="1"/>
</dbReference>
<keyword evidence="2" id="KW-0378">Hydrolase</keyword>
<feature type="domain" description="Amidohydrolase 3" evidence="1">
    <location>
        <begin position="6"/>
        <end position="367"/>
    </location>
</feature>
<evidence type="ECO:0000313" key="2">
    <source>
        <dbReference type="EMBL" id="ASD62595.1"/>
    </source>
</evidence>
<dbReference type="OrthoDB" id="5734927at2"/>
<evidence type="ECO:0000259" key="1">
    <source>
        <dbReference type="Pfam" id="PF07969"/>
    </source>
</evidence>
<reference evidence="2 3" key="1">
    <citation type="submission" date="2017-04" db="EMBL/GenBank/DDBJ databases">
        <title>Whole genome sequence of Bdellovibrio bacteriovorus strain SSB218315.</title>
        <authorList>
            <person name="Oyedara O."/>
            <person name="Rodriguez-Perez M.A."/>
        </authorList>
    </citation>
    <scope>NUCLEOTIDE SEQUENCE [LARGE SCALE GENOMIC DNA]</scope>
    <source>
        <strain evidence="2 3">SSB218315</strain>
    </source>
</reference>
<name>A0A1Z3N543_BDEBC</name>
<evidence type="ECO:0000313" key="3">
    <source>
        <dbReference type="Proteomes" id="UP000197003"/>
    </source>
</evidence>
<dbReference type="InterPro" id="IPR032466">
    <property type="entry name" value="Metal_Hydrolase"/>
</dbReference>
<dbReference type="GO" id="GO:0016787">
    <property type="term" value="F:hydrolase activity"/>
    <property type="evidence" value="ECO:0007669"/>
    <property type="project" value="UniProtKB-KW"/>
</dbReference>
<dbReference type="RefSeq" id="WP_088564225.1">
    <property type="nucleotide sequence ID" value="NZ_CP020946.1"/>
</dbReference>
<dbReference type="SUPFAM" id="SSF51556">
    <property type="entry name" value="Metallo-dependent hydrolases"/>
    <property type="match status" value="1"/>
</dbReference>
<dbReference type="PANTHER" id="PTHR22642">
    <property type="entry name" value="IMIDAZOLONEPROPIONASE"/>
    <property type="match status" value="1"/>
</dbReference>
<protein>
    <submittedName>
        <fullName evidence="2">Metal-dependent hydrolase</fullName>
    </submittedName>
</protein>
<dbReference type="InterPro" id="IPR013108">
    <property type="entry name" value="Amidohydro_3"/>
</dbReference>
<accession>A0A1Z3N543</accession>
<sequence length="422" mass="48138">MLFKIPRLYDSHVHFIATGEFASGLRLESITSLQDLQNLDRTKPGYYRQHWLVGFGWDERQWPAHEQPHKDLLDKVFPDIPVYFARMDGHSSWLNSAALKEMGLESATGILMEKDHLRAWDQLPSFSKSQQRSNILQACRTFNAAGFTHVRDLSCTESLWNMLCEVADAGDLTLAIEENFTSHDMNDFDSMLTAALAAKKQDRPLLRSKGIKVFYDGSLGSETALLSRPYNGERSGNQGRILWDIADIETMMKRTWAAGLEFSVHTIGDEAAHHIVQAARKISAQGAVGRLNLEHAQILRPETIQMMKPLHVRCHMQPCHWLSDRVWLMEKLRELYPYVFPWEALRLAQIPISFGCDSPVEPSSFWRNYLALEESPQARIRKFNGDITVVHAHPDKTFAPDCHSVIEDGVVKEVVFNGKRII</sequence>
<dbReference type="Proteomes" id="UP000197003">
    <property type="component" value="Chromosome"/>
</dbReference>
<dbReference type="PANTHER" id="PTHR22642:SF2">
    <property type="entry name" value="PROTEIN LONG AFTER FAR-RED 3"/>
    <property type="match status" value="1"/>
</dbReference>